<keyword evidence="1" id="KW-1133">Transmembrane helix</keyword>
<keyword evidence="1" id="KW-0812">Transmembrane</keyword>
<sequence length="195" mass="21759">MLEGKSEETIASLDINSKTCVTSANGQSLIGCQVLSATVELYAIIGNITVGKTRTYICRRTYFEDRIVFRDEKLNVTTQKGFVDTNKCENKTPVALYILSAVVAVFAAATPAVSIVFIRLRRKNCRLQRNQAIADLPREVESFDSWTSAREIFEDVPTTAEPYPQQYTVLRNLDDIVADDTGVEMPVPETRPESL</sequence>
<gene>
    <name evidence="2" type="ORF">BaRGS_00016939</name>
</gene>
<evidence type="ECO:0000256" key="1">
    <source>
        <dbReference type="SAM" id="Phobius"/>
    </source>
</evidence>
<evidence type="ECO:0000313" key="3">
    <source>
        <dbReference type="Proteomes" id="UP001519460"/>
    </source>
</evidence>
<reference evidence="2 3" key="1">
    <citation type="journal article" date="2023" name="Sci. Data">
        <title>Genome assembly of the Korean intertidal mud-creeper Batillaria attramentaria.</title>
        <authorList>
            <person name="Patra A.K."/>
            <person name="Ho P.T."/>
            <person name="Jun S."/>
            <person name="Lee S.J."/>
            <person name="Kim Y."/>
            <person name="Won Y.J."/>
        </authorList>
    </citation>
    <scope>NUCLEOTIDE SEQUENCE [LARGE SCALE GENOMIC DNA]</scope>
    <source>
        <strain evidence="2">Wonlab-2016</strain>
    </source>
</reference>
<proteinExistence type="predicted"/>
<dbReference type="Proteomes" id="UP001519460">
    <property type="component" value="Unassembled WGS sequence"/>
</dbReference>
<keyword evidence="3" id="KW-1185">Reference proteome</keyword>
<dbReference type="EMBL" id="JACVVK020000110">
    <property type="protein sequence ID" value="KAK7491804.1"/>
    <property type="molecule type" value="Genomic_DNA"/>
</dbReference>
<organism evidence="2 3">
    <name type="scientific">Batillaria attramentaria</name>
    <dbReference type="NCBI Taxonomy" id="370345"/>
    <lineage>
        <taxon>Eukaryota</taxon>
        <taxon>Metazoa</taxon>
        <taxon>Spiralia</taxon>
        <taxon>Lophotrochozoa</taxon>
        <taxon>Mollusca</taxon>
        <taxon>Gastropoda</taxon>
        <taxon>Caenogastropoda</taxon>
        <taxon>Sorbeoconcha</taxon>
        <taxon>Cerithioidea</taxon>
        <taxon>Batillariidae</taxon>
        <taxon>Batillaria</taxon>
    </lineage>
</organism>
<comment type="caution">
    <text evidence="2">The sequence shown here is derived from an EMBL/GenBank/DDBJ whole genome shotgun (WGS) entry which is preliminary data.</text>
</comment>
<protein>
    <submittedName>
        <fullName evidence="2">Uncharacterized protein</fullName>
    </submittedName>
</protein>
<evidence type="ECO:0000313" key="2">
    <source>
        <dbReference type="EMBL" id="KAK7491804.1"/>
    </source>
</evidence>
<accession>A0ABD0KX28</accession>
<feature type="transmembrane region" description="Helical" evidence="1">
    <location>
        <begin position="94"/>
        <end position="120"/>
    </location>
</feature>
<keyword evidence="1" id="KW-0472">Membrane</keyword>
<dbReference type="AlphaFoldDB" id="A0ABD0KX28"/>
<dbReference type="PROSITE" id="PS51257">
    <property type="entry name" value="PROKAR_LIPOPROTEIN"/>
    <property type="match status" value="1"/>
</dbReference>
<name>A0ABD0KX28_9CAEN</name>